<reference evidence="1" key="1">
    <citation type="submission" date="2024-06" db="EMBL/GenBank/DDBJ databases">
        <authorList>
            <person name="Yerushalmy O."/>
            <person name="Alkalay-Oren S."/>
            <person name="Coppenhagn-Glazer S."/>
            <person name="Hazan R."/>
        </authorList>
    </citation>
    <scope>NUCLEOTIDE SEQUENCE</scope>
</reference>
<accession>A0AAU8GS72</accession>
<dbReference type="EMBL" id="PP931175">
    <property type="protein sequence ID" value="XCH45270.1"/>
    <property type="molecule type" value="Genomic_DNA"/>
</dbReference>
<organism evidence="1">
    <name type="scientific">Pseudomonas phage PACT201</name>
    <dbReference type="NCBI Taxonomy" id="3230130"/>
    <lineage>
        <taxon>Viruses</taxon>
    </lineage>
</organism>
<evidence type="ECO:0000313" key="1">
    <source>
        <dbReference type="EMBL" id="XCH45270.1"/>
    </source>
</evidence>
<name>A0AAU8GS72_9VIRU</name>
<protein>
    <submittedName>
        <fullName evidence="1">Uncharacterized protein</fullName>
    </submittedName>
</protein>
<proteinExistence type="predicted"/>
<sequence>MLSKTPPPASARPLGRCIPEDLSGLSYDQLKQQLAGLQDQLKDAEAACKRPGSRRALTTIRDVPFGPSLDRGQGESRVLCALPSRRHSENWTVQGSLRIEAGARAIWIDCECRSRALSPGSWTECREAPRPDQRWHPEAKSLTMKRRALAYAAAVDRGECLDQVPDRDLLKDSANGAEAG</sequence>